<organism evidence="1 2">
    <name type="scientific">Cannabis sativa</name>
    <name type="common">Hemp</name>
    <name type="synonym">Marijuana</name>
    <dbReference type="NCBI Taxonomy" id="3483"/>
    <lineage>
        <taxon>Eukaryota</taxon>
        <taxon>Viridiplantae</taxon>
        <taxon>Streptophyta</taxon>
        <taxon>Embryophyta</taxon>
        <taxon>Tracheophyta</taxon>
        <taxon>Spermatophyta</taxon>
        <taxon>Magnoliopsida</taxon>
        <taxon>eudicotyledons</taxon>
        <taxon>Gunneridae</taxon>
        <taxon>Pentapetalae</taxon>
        <taxon>rosids</taxon>
        <taxon>fabids</taxon>
        <taxon>Rosales</taxon>
        <taxon>Cannabaceae</taxon>
        <taxon>Cannabis</taxon>
    </lineage>
</organism>
<proteinExistence type="predicted"/>
<evidence type="ECO:0000313" key="2">
    <source>
        <dbReference type="Proteomes" id="UP000596661"/>
    </source>
</evidence>
<dbReference type="Proteomes" id="UP000596661">
    <property type="component" value="Chromosome 8"/>
</dbReference>
<dbReference type="Gramene" id="evm.model.08.1173">
    <property type="protein sequence ID" value="cds.evm.model.08.1173"/>
    <property type="gene ID" value="evm.TU.08.1173"/>
</dbReference>
<reference evidence="1" key="2">
    <citation type="submission" date="2021-03" db="UniProtKB">
        <authorList>
            <consortium name="EnsemblPlants"/>
        </authorList>
    </citation>
    <scope>IDENTIFICATION</scope>
</reference>
<protein>
    <submittedName>
        <fullName evidence="1">Uncharacterized protein</fullName>
    </submittedName>
</protein>
<dbReference type="AlphaFoldDB" id="A0A803Q7U8"/>
<keyword evidence="2" id="KW-1185">Reference proteome</keyword>
<name>A0A803Q7U8_CANSA</name>
<dbReference type="EMBL" id="UZAU01000705">
    <property type="status" value="NOT_ANNOTATED_CDS"/>
    <property type="molecule type" value="Genomic_DNA"/>
</dbReference>
<sequence>MVFTLKFDLMMWTPLLTRGKKENNFGALPPEIRVVNLSIGNCAGTLVNIQGHPGDHLGNSRVRHVKLPKRRIVRGHRLDYYVIGTRVKPPKFVPSVVNRDGDEKIGFGVQFTSVFEQWIVHEQLPMGWLYGSITEEIVTGVMGSETFATLWSALEALYGAYSKEKRM</sequence>
<accession>A0A803Q7U8</accession>
<reference evidence="1" key="1">
    <citation type="submission" date="2018-11" db="EMBL/GenBank/DDBJ databases">
        <authorList>
            <person name="Grassa J C."/>
        </authorList>
    </citation>
    <scope>NUCLEOTIDE SEQUENCE [LARGE SCALE GENOMIC DNA]</scope>
</reference>
<evidence type="ECO:0000313" key="1">
    <source>
        <dbReference type="EnsemblPlants" id="cds.evm.model.08.1173"/>
    </source>
</evidence>
<dbReference type="EnsemblPlants" id="evm.model.08.1173">
    <property type="protein sequence ID" value="cds.evm.model.08.1173"/>
    <property type="gene ID" value="evm.TU.08.1173"/>
</dbReference>